<keyword evidence="1" id="KW-1133">Transmembrane helix</keyword>
<dbReference type="Pfam" id="PF00021">
    <property type="entry name" value="UPAR_LY6"/>
    <property type="match status" value="1"/>
</dbReference>
<name>A0AAV7Q5F4_PLEWA</name>
<proteinExistence type="predicted"/>
<accession>A0AAV7Q5F4</accession>
<feature type="chain" id="PRO_5044012210" description="UPAR/Ly6 domain-containing protein" evidence="2">
    <location>
        <begin position="19"/>
        <end position="126"/>
    </location>
</feature>
<dbReference type="InterPro" id="IPR016054">
    <property type="entry name" value="LY6_UPA_recep-like"/>
</dbReference>
<comment type="caution">
    <text evidence="4">The sequence shown here is derived from an EMBL/GenBank/DDBJ whole genome shotgun (WGS) entry which is preliminary data.</text>
</comment>
<dbReference type="SUPFAM" id="SSF57302">
    <property type="entry name" value="Snake toxin-like"/>
    <property type="match status" value="1"/>
</dbReference>
<gene>
    <name evidence="4" type="ORF">NDU88_000871</name>
</gene>
<dbReference type="Proteomes" id="UP001066276">
    <property type="component" value="Chromosome 6"/>
</dbReference>
<keyword evidence="1" id="KW-0472">Membrane</keyword>
<evidence type="ECO:0000256" key="1">
    <source>
        <dbReference type="SAM" id="Phobius"/>
    </source>
</evidence>
<dbReference type="Gene3D" id="2.10.60.10">
    <property type="entry name" value="CD59"/>
    <property type="match status" value="1"/>
</dbReference>
<sequence length="126" mass="13604">MASWQLVALVAALSVCLGEGLQCYKCDGVCTSLIRQNVTCTEGQLCGIEKHQEHHTGNIISITKELCLNKSLCNTAENRTTGLSSAPIRYTVNYSCCSTDLCNSGSMATFTMLTGIFALVAMWLNI</sequence>
<evidence type="ECO:0000313" key="5">
    <source>
        <dbReference type="Proteomes" id="UP001066276"/>
    </source>
</evidence>
<feature type="domain" description="UPAR/Ly6" evidence="3">
    <location>
        <begin position="20"/>
        <end position="104"/>
    </location>
</feature>
<feature type="transmembrane region" description="Helical" evidence="1">
    <location>
        <begin position="105"/>
        <end position="124"/>
    </location>
</feature>
<protein>
    <recommendedName>
        <fullName evidence="3">UPAR/Ly6 domain-containing protein</fullName>
    </recommendedName>
</protein>
<reference evidence="4" key="1">
    <citation type="journal article" date="2022" name="bioRxiv">
        <title>Sequencing and chromosome-scale assembly of the giantPleurodeles waltlgenome.</title>
        <authorList>
            <person name="Brown T."/>
            <person name="Elewa A."/>
            <person name="Iarovenko S."/>
            <person name="Subramanian E."/>
            <person name="Araus A.J."/>
            <person name="Petzold A."/>
            <person name="Susuki M."/>
            <person name="Suzuki K.-i.T."/>
            <person name="Hayashi T."/>
            <person name="Toyoda A."/>
            <person name="Oliveira C."/>
            <person name="Osipova E."/>
            <person name="Leigh N.D."/>
            <person name="Simon A."/>
            <person name="Yun M.H."/>
        </authorList>
    </citation>
    <scope>NUCLEOTIDE SEQUENCE</scope>
    <source>
        <strain evidence="4">20211129_DDA</strain>
        <tissue evidence="4">Liver</tissue>
    </source>
</reference>
<evidence type="ECO:0000256" key="2">
    <source>
        <dbReference type="SAM" id="SignalP"/>
    </source>
</evidence>
<dbReference type="EMBL" id="JANPWB010000010">
    <property type="protein sequence ID" value="KAJ1134419.1"/>
    <property type="molecule type" value="Genomic_DNA"/>
</dbReference>
<evidence type="ECO:0000313" key="4">
    <source>
        <dbReference type="EMBL" id="KAJ1134419.1"/>
    </source>
</evidence>
<organism evidence="4 5">
    <name type="scientific">Pleurodeles waltl</name>
    <name type="common">Iberian ribbed newt</name>
    <dbReference type="NCBI Taxonomy" id="8319"/>
    <lineage>
        <taxon>Eukaryota</taxon>
        <taxon>Metazoa</taxon>
        <taxon>Chordata</taxon>
        <taxon>Craniata</taxon>
        <taxon>Vertebrata</taxon>
        <taxon>Euteleostomi</taxon>
        <taxon>Amphibia</taxon>
        <taxon>Batrachia</taxon>
        <taxon>Caudata</taxon>
        <taxon>Salamandroidea</taxon>
        <taxon>Salamandridae</taxon>
        <taxon>Pleurodelinae</taxon>
        <taxon>Pleurodeles</taxon>
    </lineage>
</organism>
<keyword evidence="1" id="KW-0812">Transmembrane</keyword>
<dbReference type="InterPro" id="IPR045860">
    <property type="entry name" value="Snake_toxin-like_sf"/>
</dbReference>
<dbReference type="AlphaFoldDB" id="A0AAV7Q5F4"/>
<feature type="signal peptide" evidence="2">
    <location>
        <begin position="1"/>
        <end position="18"/>
    </location>
</feature>
<keyword evidence="5" id="KW-1185">Reference proteome</keyword>
<keyword evidence="2" id="KW-0732">Signal</keyword>
<evidence type="ECO:0000259" key="3">
    <source>
        <dbReference type="Pfam" id="PF00021"/>
    </source>
</evidence>